<organism evidence="1 2">
    <name type="scientific">Cordyceps militaris</name>
    <name type="common">Caterpillar fungus</name>
    <name type="synonym">Clavaria militaris</name>
    <dbReference type="NCBI Taxonomy" id="73501"/>
    <lineage>
        <taxon>Eukaryota</taxon>
        <taxon>Fungi</taxon>
        <taxon>Dikarya</taxon>
        <taxon>Ascomycota</taxon>
        <taxon>Pezizomycotina</taxon>
        <taxon>Sordariomycetes</taxon>
        <taxon>Hypocreomycetidae</taxon>
        <taxon>Hypocreales</taxon>
        <taxon>Cordycipitaceae</taxon>
        <taxon>Cordyceps</taxon>
    </lineage>
</organism>
<gene>
    <name evidence="1" type="ORF">A9K55_002719</name>
</gene>
<reference evidence="1 2" key="1">
    <citation type="journal article" date="2017" name="BMC Genomics">
        <title>Chromosome level assembly and secondary metabolite potential of the parasitic fungus Cordyceps militaris.</title>
        <authorList>
            <person name="Kramer G.J."/>
            <person name="Nodwell J.R."/>
        </authorList>
    </citation>
    <scope>NUCLEOTIDE SEQUENCE [LARGE SCALE GENOMIC DNA]</scope>
    <source>
        <strain evidence="1 2">ATCC 34164</strain>
    </source>
</reference>
<evidence type="ECO:0000313" key="1">
    <source>
        <dbReference type="EMBL" id="ATY58406.1"/>
    </source>
</evidence>
<dbReference type="Proteomes" id="UP000323067">
    <property type="component" value="Chromosome iv"/>
</dbReference>
<dbReference type="AlphaFoldDB" id="A0A2H4S5N1"/>
<sequence length="128" mass="14545">MIFVTGMEMRAAASPLSRRSDEAVVNIPEARVAPFPKMHKSPVPQGPVPQGQAVEKPVLGYHPSVRRLFIRNPNVWVRQTTRDVALDLWEDFSSSNQPHENWAWEEYDPFNPIVWDMNGRGQRQAPGA</sequence>
<protein>
    <submittedName>
        <fullName evidence="1">IST1 protein</fullName>
    </submittedName>
</protein>
<proteinExistence type="predicted"/>
<accession>A0A2H4S5N1</accession>
<name>A0A2H4S5N1_CORMI</name>
<dbReference type="EMBL" id="CP023322">
    <property type="protein sequence ID" value="ATY58406.1"/>
    <property type="molecule type" value="Genomic_DNA"/>
</dbReference>
<dbReference type="VEuPathDB" id="FungiDB:A9K55_002719"/>
<evidence type="ECO:0000313" key="2">
    <source>
        <dbReference type="Proteomes" id="UP000323067"/>
    </source>
</evidence>